<reference evidence="15" key="1">
    <citation type="submission" date="2025-08" db="UniProtKB">
        <authorList>
            <consortium name="Ensembl"/>
        </authorList>
    </citation>
    <scope>IDENTIFICATION</scope>
</reference>
<protein>
    <recommendedName>
        <fullName evidence="14">Ion transport domain-containing protein</fullName>
    </recommendedName>
</protein>
<dbReference type="PANTHER" id="PTHR45628">
    <property type="entry name" value="VOLTAGE-DEPENDENT CALCIUM CHANNEL TYPE A SUBUNIT ALPHA-1"/>
    <property type="match status" value="1"/>
</dbReference>
<keyword evidence="5 13" id="KW-0812">Transmembrane</keyword>
<keyword evidence="7" id="KW-0851">Voltage-gated channel</keyword>
<dbReference type="Gene3D" id="1.20.120.350">
    <property type="entry name" value="Voltage-gated potassium channels. Chain C"/>
    <property type="match status" value="1"/>
</dbReference>
<keyword evidence="8 13" id="KW-1133">Transmembrane helix</keyword>
<keyword evidence="9" id="KW-0406">Ion transport</keyword>
<dbReference type="GO" id="GO:0045202">
    <property type="term" value="C:synapse"/>
    <property type="evidence" value="ECO:0007669"/>
    <property type="project" value="GOC"/>
</dbReference>
<dbReference type="GO" id="GO:0098703">
    <property type="term" value="P:calcium ion import across plasma membrane"/>
    <property type="evidence" value="ECO:0007669"/>
    <property type="project" value="TreeGrafter"/>
</dbReference>
<comment type="subcellular location">
    <subcellularLocation>
        <location evidence="1">Membrane</location>
        <topology evidence="1">Multi-pass membrane protein</topology>
    </subcellularLocation>
</comment>
<dbReference type="Pfam" id="PF00520">
    <property type="entry name" value="Ion_trans"/>
    <property type="match status" value="1"/>
</dbReference>
<keyword evidence="2" id="KW-0813">Transport</keyword>
<keyword evidence="6" id="KW-0106">Calcium</keyword>
<dbReference type="FunFam" id="1.20.120.350:FF:000015">
    <property type="entry name" value="Voltage-dependent N-type calcium channel subunit alpha"/>
    <property type="match status" value="1"/>
</dbReference>
<dbReference type="GO" id="GO:0008331">
    <property type="term" value="F:high voltage-gated calcium channel activity"/>
    <property type="evidence" value="ECO:0007669"/>
    <property type="project" value="TreeGrafter"/>
</dbReference>
<dbReference type="Gene3D" id="1.10.287.70">
    <property type="match status" value="1"/>
</dbReference>
<dbReference type="GO" id="GO:0005891">
    <property type="term" value="C:voltage-gated calcium channel complex"/>
    <property type="evidence" value="ECO:0007669"/>
    <property type="project" value="TreeGrafter"/>
</dbReference>
<keyword evidence="3" id="KW-0109">Calcium transport</keyword>
<keyword evidence="4" id="KW-0107">Calcium channel</keyword>
<dbReference type="InterPro" id="IPR027359">
    <property type="entry name" value="Volt_channel_dom_sf"/>
</dbReference>
<dbReference type="InterPro" id="IPR050599">
    <property type="entry name" value="VDCC_alpha-1_subunit"/>
</dbReference>
<keyword evidence="16" id="KW-1185">Reference proteome</keyword>
<dbReference type="PANTHER" id="PTHR45628:SF5">
    <property type="entry name" value="VOLTAGE-DEPENDENT R-TYPE CALCIUM CHANNEL SUBUNIT ALPHA-1E"/>
    <property type="match status" value="1"/>
</dbReference>
<feature type="domain" description="Ion transport" evidence="14">
    <location>
        <begin position="96"/>
        <end position="254"/>
    </location>
</feature>
<evidence type="ECO:0000256" key="1">
    <source>
        <dbReference type="ARBA" id="ARBA00004141"/>
    </source>
</evidence>
<name>A0A3Q3KL75_MONAL</name>
<evidence type="ECO:0000256" key="7">
    <source>
        <dbReference type="ARBA" id="ARBA00022882"/>
    </source>
</evidence>
<evidence type="ECO:0000313" key="16">
    <source>
        <dbReference type="Proteomes" id="UP000261600"/>
    </source>
</evidence>
<evidence type="ECO:0000256" key="13">
    <source>
        <dbReference type="SAM" id="Phobius"/>
    </source>
</evidence>
<feature type="transmembrane region" description="Helical" evidence="13">
    <location>
        <begin position="95"/>
        <end position="113"/>
    </location>
</feature>
<evidence type="ECO:0000313" key="15">
    <source>
        <dbReference type="Ensembl" id="ENSMALP00000030303.1"/>
    </source>
</evidence>
<dbReference type="GO" id="GO:0007268">
    <property type="term" value="P:chemical synaptic transmission"/>
    <property type="evidence" value="ECO:0007669"/>
    <property type="project" value="TreeGrafter"/>
</dbReference>
<dbReference type="GO" id="GO:0043025">
    <property type="term" value="C:neuronal cell body"/>
    <property type="evidence" value="ECO:0007669"/>
    <property type="project" value="TreeGrafter"/>
</dbReference>
<proteinExistence type="predicted"/>
<evidence type="ECO:0000256" key="4">
    <source>
        <dbReference type="ARBA" id="ARBA00022673"/>
    </source>
</evidence>
<organism evidence="15 16">
    <name type="scientific">Monopterus albus</name>
    <name type="common">Swamp eel</name>
    <dbReference type="NCBI Taxonomy" id="43700"/>
    <lineage>
        <taxon>Eukaryota</taxon>
        <taxon>Metazoa</taxon>
        <taxon>Chordata</taxon>
        <taxon>Craniata</taxon>
        <taxon>Vertebrata</taxon>
        <taxon>Euteleostomi</taxon>
        <taxon>Actinopterygii</taxon>
        <taxon>Neopterygii</taxon>
        <taxon>Teleostei</taxon>
        <taxon>Neoteleostei</taxon>
        <taxon>Acanthomorphata</taxon>
        <taxon>Anabantaria</taxon>
        <taxon>Synbranchiformes</taxon>
        <taxon>Synbranchidae</taxon>
        <taxon>Monopterus</taxon>
    </lineage>
</organism>
<evidence type="ECO:0000256" key="2">
    <source>
        <dbReference type="ARBA" id="ARBA00022448"/>
    </source>
</evidence>
<evidence type="ECO:0000256" key="11">
    <source>
        <dbReference type="ARBA" id="ARBA00023303"/>
    </source>
</evidence>
<evidence type="ECO:0000256" key="3">
    <source>
        <dbReference type="ARBA" id="ARBA00022568"/>
    </source>
</evidence>
<feature type="transmembrane region" description="Helical" evidence="13">
    <location>
        <begin position="226"/>
        <end position="248"/>
    </location>
</feature>
<reference evidence="15" key="2">
    <citation type="submission" date="2025-09" db="UniProtKB">
        <authorList>
            <consortium name="Ensembl"/>
        </authorList>
    </citation>
    <scope>IDENTIFICATION</scope>
</reference>
<evidence type="ECO:0000256" key="9">
    <source>
        <dbReference type="ARBA" id="ARBA00023065"/>
    </source>
</evidence>
<evidence type="ECO:0000256" key="10">
    <source>
        <dbReference type="ARBA" id="ARBA00023136"/>
    </source>
</evidence>
<dbReference type="SUPFAM" id="SSF81324">
    <property type="entry name" value="Voltage-gated potassium channels"/>
    <property type="match status" value="1"/>
</dbReference>
<feature type="transmembrane region" description="Helical" evidence="13">
    <location>
        <begin position="167"/>
        <end position="187"/>
    </location>
</feature>
<keyword evidence="10 13" id="KW-0472">Membrane</keyword>
<feature type="region of interest" description="Disordered" evidence="12">
    <location>
        <begin position="1"/>
        <end position="27"/>
    </location>
</feature>
<dbReference type="Proteomes" id="UP000261600">
    <property type="component" value="Unplaced"/>
</dbReference>
<evidence type="ECO:0000256" key="12">
    <source>
        <dbReference type="SAM" id="MobiDB-lite"/>
    </source>
</evidence>
<dbReference type="STRING" id="43700.ENSMALP00000030303"/>
<evidence type="ECO:0000256" key="8">
    <source>
        <dbReference type="ARBA" id="ARBA00022989"/>
    </source>
</evidence>
<feature type="compositionally biased region" description="Basic and acidic residues" evidence="12">
    <location>
        <begin position="13"/>
        <end position="25"/>
    </location>
</feature>
<dbReference type="InterPro" id="IPR005821">
    <property type="entry name" value="Ion_trans_dom"/>
</dbReference>
<evidence type="ECO:0000259" key="14">
    <source>
        <dbReference type="Pfam" id="PF00520"/>
    </source>
</evidence>
<feature type="transmembrane region" description="Helical" evidence="13">
    <location>
        <begin position="134"/>
        <end position="155"/>
    </location>
</feature>
<dbReference type="Ensembl" id="ENSMALT00000030839.1">
    <property type="protein sequence ID" value="ENSMALP00000030303.1"/>
    <property type="gene ID" value="ENSMALG00000020954.1"/>
</dbReference>
<keyword evidence="11" id="KW-0407">Ion channel</keyword>
<evidence type="ECO:0000256" key="6">
    <source>
        <dbReference type="ARBA" id="ARBA00022837"/>
    </source>
</evidence>
<dbReference type="AlphaFoldDB" id="A0A3Q3KL75"/>
<evidence type="ECO:0000256" key="5">
    <source>
        <dbReference type="ARBA" id="ARBA00022692"/>
    </source>
</evidence>
<sequence length="281" mass="31307">MARFGDECAPSKVDSRDGDLERGGDGQDAASAALTASMKQAKAQRARTMALYNPVPHQQNCLTVNRSLFIFAEDNIIRKYARRIIEWPYPSIKNISYYMILATITANCVVLALEQHLPGEDKTPMAKRLEKTEPYFIGIFCFEAGIKLVALGFVFHKGSYLRNGWNVMDFIVVLSGILATAGAHMNIPVDLRTLRAVRVLRPLKLVSGIPSLQIVLKSIMKAMIPLLQIGLLLFFAILMFAIIGLEFYSGKLHQTSALKHTFSSPIRRCAFNINQSLLVTM</sequence>
<accession>A0A3Q3KL75</accession>